<dbReference type="EMBL" id="JAANBB010000025">
    <property type="protein sequence ID" value="KAF7555018.1"/>
    <property type="molecule type" value="Genomic_DNA"/>
</dbReference>
<dbReference type="Pfam" id="PF23544">
    <property type="entry name" value="AtuA_ferredoxin"/>
    <property type="match status" value="1"/>
</dbReference>
<evidence type="ECO:0000259" key="1">
    <source>
        <dbReference type="Pfam" id="PF07287"/>
    </source>
</evidence>
<sequence length="629" mass="69644">MAPEQRRPIRIGNCAGAACDAGYQMLRQCEGGPIDVVTGDYLAEANLAQNVDKFKANEHNGYEINALEGLKLSLEVAVRRRIRLVINGGALNPEGLARAVASMAREKDLKLKIGWVTGDDVLSSFKQSVNTGITHLDGDNEGSYLVGETVEFLKDPEGFEIVSAHAYLGARAIKAGLDRGCDIIVCGRVSDASPVIGAAWWWHGWTDSDFNQLAGSLVAGHLIECSGYGSGGNFCNFFQLPQGGLVDIGFPIAEIHADGSSVITKHDGTRGFVTADILKAQLVYEIQGNIYLHSDCKADLSRIEIEDQGFDRVRVSGTKGYPPPPTTKVAAFYRGGWQCEYTLNATGYATVEKFKLHESQIRFRLKEEGEVNNFQVLEFQHYGKPGIDPKSQLSSTTGLRVFGQAREKRTVEALGRAMLHSMLQHYAGMHGTLDWRLLEPKQYLSYCPCLMPQAQILEEFHLLEDDGGVFDVNTGTPSLTEELGNRLDYDTVNPSPLSSFSHPTRARLGDLVLARSGDKGANLNIGLFVRKVDEWEWLRSFLDHERMKQLMADEWDDSYKLERCELPGIYAVHFVIYGILKRGVSSSARLDALGKGFAEFIRDRWVELPSMFVERYSDSLPFSHSTIAS</sequence>
<dbReference type="OrthoDB" id="10265871at2759"/>
<evidence type="ECO:0000259" key="2">
    <source>
        <dbReference type="Pfam" id="PF23544"/>
    </source>
</evidence>
<dbReference type="Proteomes" id="UP000722485">
    <property type="component" value="Unassembled WGS sequence"/>
</dbReference>
<gene>
    <name evidence="3" type="ORF">G7Z17_g2517</name>
</gene>
<dbReference type="AlphaFoldDB" id="A0A9P5LBL7"/>
<keyword evidence="4" id="KW-1185">Reference proteome</keyword>
<feature type="domain" description="Acyclic terpene utilisation N-terminal" evidence="1">
    <location>
        <begin position="9"/>
        <end position="461"/>
    </location>
</feature>
<organism evidence="3 4">
    <name type="scientific">Cylindrodendrum hubeiense</name>
    <dbReference type="NCBI Taxonomy" id="595255"/>
    <lineage>
        <taxon>Eukaryota</taxon>
        <taxon>Fungi</taxon>
        <taxon>Dikarya</taxon>
        <taxon>Ascomycota</taxon>
        <taxon>Pezizomycotina</taxon>
        <taxon>Sordariomycetes</taxon>
        <taxon>Hypocreomycetidae</taxon>
        <taxon>Hypocreales</taxon>
        <taxon>Nectriaceae</taxon>
        <taxon>Cylindrodendrum</taxon>
    </lineage>
</organism>
<name>A0A9P5LBL7_9HYPO</name>
<dbReference type="Pfam" id="PF07287">
    <property type="entry name" value="AtuA"/>
    <property type="match status" value="1"/>
</dbReference>
<dbReference type="PANTHER" id="PTHR47585">
    <property type="match status" value="1"/>
</dbReference>
<evidence type="ECO:0008006" key="5">
    <source>
        <dbReference type="Google" id="ProtNLM"/>
    </source>
</evidence>
<dbReference type="InterPro" id="IPR056362">
    <property type="entry name" value="AtuA-like_ferredoxin_dom"/>
</dbReference>
<reference evidence="3" key="1">
    <citation type="submission" date="2020-03" db="EMBL/GenBank/DDBJ databases">
        <title>Draft Genome Sequence of Cylindrodendrum hubeiense.</title>
        <authorList>
            <person name="Buettner E."/>
            <person name="Kellner H."/>
        </authorList>
    </citation>
    <scope>NUCLEOTIDE SEQUENCE</scope>
    <source>
        <strain evidence="3">IHI 201604</strain>
    </source>
</reference>
<comment type="caution">
    <text evidence="3">The sequence shown here is derived from an EMBL/GenBank/DDBJ whole genome shotgun (WGS) entry which is preliminary data.</text>
</comment>
<dbReference type="PANTHER" id="PTHR47585:SF1">
    <property type="entry name" value="DUF1446 DOMAIN-CONTAINING PROTEIN"/>
    <property type="match status" value="1"/>
</dbReference>
<dbReference type="InterPro" id="IPR010839">
    <property type="entry name" value="AtuA_N"/>
</dbReference>
<proteinExistence type="predicted"/>
<evidence type="ECO:0000313" key="4">
    <source>
        <dbReference type="Proteomes" id="UP000722485"/>
    </source>
</evidence>
<evidence type="ECO:0000313" key="3">
    <source>
        <dbReference type="EMBL" id="KAF7555018.1"/>
    </source>
</evidence>
<feature type="domain" description="AtuA-like ferredoxin-fold" evidence="2">
    <location>
        <begin position="507"/>
        <end position="606"/>
    </location>
</feature>
<accession>A0A9P5LBL7</accession>
<protein>
    <recommendedName>
        <fullName evidence="5">DUF1446 domain-containing protein</fullName>
    </recommendedName>
</protein>